<dbReference type="InterPro" id="IPR018084">
    <property type="entry name" value="Hok/gef_toxin_CS"/>
</dbReference>
<dbReference type="InterPro" id="IPR000021">
    <property type="entry name" value="Hok/gef_toxin"/>
</dbReference>
<keyword evidence="6" id="KW-1133">Transmembrane helix</keyword>
<evidence type="ECO:0000256" key="5">
    <source>
        <dbReference type="ARBA" id="ARBA00022692"/>
    </source>
</evidence>
<dbReference type="PROSITE" id="PS00556">
    <property type="entry name" value="HOK_GEF"/>
    <property type="match status" value="1"/>
</dbReference>
<dbReference type="EMBL" id="QNRL01000011">
    <property type="protein sequence ID" value="RBP07213.1"/>
    <property type="molecule type" value="Genomic_DNA"/>
</dbReference>
<comment type="similarity">
    <text evidence="8">Belongs to the hok/gef family.</text>
</comment>
<evidence type="ECO:0000256" key="1">
    <source>
        <dbReference type="ARBA" id="ARBA00004377"/>
    </source>
</evidence>
<name>A0ABX9FTR8_9ENTR</name>
<comment type="subcellular location">
    <subcellularLocation>
        <location evidence="1 8">Cell inner membrane</location>
        <topology evidence="1 8">Single-pass membrane protein</topology>
    </subcellularLocation>
</comment>
<keyword evidence="4" id="KW-1277">Toxin-antitoxin system</keyword>
<keyword evidence="3" id="KW-0997">Cell inner membrane</keyword>
<keyword evidence="2" id="KW-1003">Cell membrane</keyword>
<dbReference type="Proteomes" id="UP000253201">
    <property type="component" value="Unassembled WGS sequence"/>
</dbReference>
<reference evidence="9 10" key="1">
    <citation type="submission" date="2018-06" db="EMBL/GenBank/DDBJ databases">
        <title>Genomic Encyclopedia of Type Strains, Phase IV (KMG-IV): sequencing the most valuable type-strain genomes for metagenomic binning, comparative biology and taxonomic classification.</title>
        <authorList>
            <person name="Goeker M."/>
        </authorList>
    </citation>
    <scope>NUCLEOTIDE SEQUENCE [LARGE SCALE GENOMIC DNA]</scope>
    <source>
        <strain evidence="9 10">DSM 27453</strain>
    </source>
</reference>
<protein>
    <submittedName>
        <fullName evidence="9">Protein HokC/D</fullName>
    </submittedName>
</protein>
<keyword evidence="7" id="KW-0472">Membrane</keyword>
<dbReference type="PRINTS" id="PR00281">
    <property type="entry name" value="HOKGEFTOXIC"/>
</dbReference>
<evidence type="ECO:0000256" key="3">
    <source>
        <dbReference type="ARBA" id="ARBA00022519"/>
    </source>
</evidence>
<evidence type="ECO:0000256" key="6">
    <source>
        <dbReference type="ARBA" id="ARBA00022989"/>
    </source>
</evidence>
<comment type="caution">
    <text evidence="9">The sequence shown here is derived from an EMBL/GenBank/DDBJ whole genome shotgun (WGS) entry which is preliminary data.</text>
</comment>
<keyword evidence="10" id="KW-1185">Reference proteome</keyword>
<evidence type="ECO:0000256" key="7">
    <source>
        <dbReference type="ARBA" id="ARBA00023136"/>
    </source>
</evidence>
<gene>
    <name evidence="9" type="ORF">DFQ50_11175</name>
</gene>
<evidence type="ECO:0000313" key="9">
    <source>
        <dbReference type="EMBL" id="RBP07213.1"/>
    </source>
</evidence>
<organism evidence="9 10">
    <name type="scientific">Pseudocitrobacter faecalis</name>
    <dbReference type="NCBI Taxonomy" id="1398493"/>
    <lineage>
        <taxon>Bacteria</taxon>
        <taxon>Pseudomonadati</taxon>
        <taxon>Pseudomonadota</taxon>
        <taxon>Gammaproteobacteria</taxon>
        <taxon>Enterobacterales</taxon>
        <taxon>Enterobacteriaceae</taxon>
        <taxon>Pseudocitrobacter</taxon>
    </lineage>
</organism>
<dbReference type="RefSeq" id="WP_208638242.1">
    <property type="nucleotide sequence ID" value="NZ_CBDDNA010000004.1"/>
</dbReference>
<accession>A0ABX9FTR8</accession>
<evidence type="ECO:0000313" key="10">
    <source>
        <dbReference type="Proteomes" id="UP000253201"/>
    </source>
</evidence>
<evidence type="ECO:0000256" key="4">
    <source>
        <dbReference type="ARBA" id="ARBA00022649"/>
    </source>
</evidence>
<dbReference type="Pfam" id="PF01848">
    <property type="entry name" value="HOK_GEF"/>
    <property type="match status" value="1"/>
</dbReference>
<sequence length="50" mass="5652">MKQHKAMLVALIIICITALLAALIMRKDLCEVHFRTSQTEVAVFTAYESE</sequence>
<proteinExistence type="inferred from homology"/>
<evidence type="ECO:0000256" key="2">
    <source>
        <dbReference type="ARBA" id="ARBA00022475"/>
    </source>
</evidence>
<keyword evidence="5" id="KW-0812">Transmembrane</keyword>
<evidence type="ECO:0000256" key="8">
    <source>
        <dbReference type="RuleBase" id="RU221113"/>
    </source>
</evidence>